<evidence type="ECO:0000256" key="1">
    <source>
        <dbReference type="SAM" id="MobiDB-lite"/>
    </source>
</evidence>
<name>A0A7J6MRH9_PERCH</name>
<sequence>MRYIEALRVCIIAVLLLAEPVGGCRGGDGGHGGDGGEYSVVVWPAKEVPMVPPVATGGVPMVLPVATGEVPMVLPVATGEVPMVLPVATGEVPMVLLAAKMMIVPCRSLEALAAFITVVWDIVLIIAARKDEGDEVVKSCEHFLAHAPWAETAAFILTRGFSLLVPQLAVLYVFYWVNRRLHASFRYNWDIDLSMGDTVCLPPAPTPFAAGSAGEPSFGFDEKTAQPYSGRQSDTHLPPVE</sequence>
<keyword evidence="2" id="KW-0812">Transmembrane</keyword>
<feature type="signal peptide" evidence="3">
    <location>
        <begin position="1"/>
        <end position="26"/>
    </location>
</feature>
<comment type="caution">
    <text evidence="4">The sequence shown here is derived from an EMBL/GenBank/DDBJ whole genome shotgun (WGS) entry which is preliminary data.</text>
</comment>
<proteinExistence type="predicted"/>
<feature type="region of interest" description="Disordered" evidence="1">
    <location>
        <begin position="210"/>
        <end position="241"/>
    </location>
</feature>
<gene>
    <name evidence="4" type="ORF">FOL47_009579</name>
</gene>
<keyword evidence="2" id="KW-1133">Transmembrane helix</keyword>
<dbReference type="AlphaFoldDB" id="A0A7J6MRH9"/>
<dbReference type="OrthoDB" id="10454337at2759"/>
<protein>
    <submittedName>
        <fullName evidence="4">Uncharacterized protein</fullName>
    </submittedName>
</protein>
<feature type="transmembrane region" description="Helical" evidence="2">
    <location>
        <begin position="153"/>
        <end position="177"/>
    </location>
</feature>
<evidence type="ECO:0000256" key="2">
    <source>
        <dbReference type="SAM" id="Phobius"/>
    </source>
</evidence>
<keyword evidence="5" id="KW-1185">Reference proteome</keyword>
<organism evidence="4 5">
    <name type="scientific">Perkinsus chesapeaki</name>
    <name type="common">Clam parasite</name>
    <name type="synonym">Perkinsus andrewsi</name>
    <dbReference type="NCBI Taxonomy" id="330153"/>
    <lineage>
        <taxon>Eukaryota</taxon>
        <taxon>Sar</taxon>
        <taxon>Alveolata</taxon>
        <taxon>Perkinsozoa</taxon>
        <taxon>Perkinsea</taxon>
        <taxon>Perkinsida</taxon>
        <taxon>Perkinsidae</taxon>
        <taxon>Perkinsus</taxon>
    </lineage>
</organism>
<feature type="transmembrane region" description="Helical" evidence="2">
    <location>
        <begin position="111"/>
        <end position="128"/>
    </location>
</feature>
<dbReference type="EMBL" id="JAAPAO010000068">
    <property type="protein sequence ID" value="KAF4674173.1"/>
    <property type="molecule type" value="Genomic_DNA"/>
</dbReference>
<dbReference type="Proteomes" id="UP000591131">
    <property type="component" value="Unassembled WGS sequence"/>
</dbReference>
<evidence type="ECO:0000256" key="3">
    <source>
        <dbReference type="SAM" id="SignalP"/>
    </source>
</evidence>
<keyword evidence="3" id="KW-0732">Signal</keyword>
<accession>A0A7J6MRH9</accession>
<feature type="chain" id="PRO_5029568504" evidence="3">
    <location>
        <begin position="27"/>
        <end position="241"/>
    </location>
</feature>
<reference evidence="4 5" key="1">
    <citation type="submission" date="2020-04" db="EMBL/GenBank/DDBJ databases">
        <title>Perkinsus chesapeaki whole genome sequence.</title>
        <authorList>
            <person name="Bogema D.R."/>
        </authorList>
    </citation>
    <scope>NUCLEOTIDE SEQUENCE [LARGE SCALE GENOMIC DNA]</scope>
    <source>
        <strain evidence="4">ATCC PRA-425</strain>
    </source>
</reference>
<evidence type="ECO:0000313" key="5">
    <source>
        <dbReference type="Proteomes" id="UP000591131"/>
    </source>
</evidence>
<evidence type="ECO:0000313" key="4">
    <source>
        <dbReference type="EMBL" id="KAF4674173.1"/>
    </source>
</evidence>
<keyword evidence="2" id="KW-0472">Membrane</keyword>